<dbReference type="EMBL" id="JACHGY010000001">
    <property type="protein sequence ID" value="MBB6429135.1"/>
    <property type="molecule type" value="Genomic_DNA"/>
</dbReference>
<keyword evidence="4" id="KW-1185">Reference proteome</keyword>
<dbReference type="GO" id="GO:0016787">
    <property type="term" value="F:hydrolase activity"/>
    <property type="evidence" value="ECO:0007669"/>
    <property type="project" value="InterPro"/>
</dbReference>
<name>A0A7X0LJB0_9BACT</name>
<evidence type="ECO:0000313" key="3">
    <source>
        <dbReference type="EMBL" id="MBB6429135.1"/>
    </source>
</evidence>
<feature type="region of interest" description="Disordered" evidence="1">
    <location>
        <begin position="44"/>
        <end position="63"/>
    </location>
</feature>
<sequence length="323" mass="36643">MKTSMGCGFVLTGVLVASFVVETGGADEVEPSAETDVCMLEGHVRSNPPEKKHPPYRSQKFPEGERANEVYRWKVHDPKRPQPEVVEPPTPSLQQRPGLTPSDAVVLFDGTQPDADLSAFRFEKPEKGDPTDSWVVRDGYFEVKRSTSNLLTKESFGDVQLHVEWMVPERYDEKFFQSRGNSGIKLMSRYEVQILDSLANPTYADGMAGAIYGQNPPLVNPGLGLGRWQTYDIIFRRPIFGDGDEVLRPATLTVLHNGVLIQDNWHLEGQTRFEKRARYWKHADEEPIQFQEHGDAVRYRNIWVRRLPERPLSVVDSSSCLSD</sequence>
<dbReference type="Gene3D" id="2.60.120.560">
    <property type="entry name" value="Exo-inulinase, domain 1"/>
    <property type="match status" value="1"/>
</dbReference>
<dbReference type="InterPro" id="IPR010496">
    <property type="entry name" value="AL/BT2_dom"/>
</dbReference>
<reference evidence="3 4" key="1">
    <citation type="submission" date="2020-08" db="EMBL/GenBank/DDBJ databases">
        <title>Genomic Encyclopedia of Type Strains, Phase IV (KMG-IV): sequencing the most valuable type-strain genomes for metagenomic binning, comparative biology and taxonomic classification.</title>
        <authorList>
            <person name="Goeker M."/>
        </authorList>
    </citation>
    <scope>NUCLEOTIDE SEQUENCE [LARGE SCALE GENOMIC DNA]</scope>
    <source>
        <strain evidence="3 4">DSM 103725</strain>
    </source>
</reference>
<proteinExistence type="predicted"/>
<feature type="compositionally biased region" description="Basic and acidic residues" evidence="1">
    <location>
        <begin position="44"/>
        <end position="53"/>
    </location>
</feature>
<dbReference type="Pfam" id="PF06439">
    <property type="entry name" value="3keto-disac_hyd"/>
    <property type="match status" value="1"/>
</dbReference>
<evidence type="ECO:0000256" key="1">
    <source>
        <dbReference type="SAM" id="MobiDB-lite"/>
    </source>
</evidence>
<evidence type="ECO:0000313" key="4">
    <source>
        <dbReference type="Proteomes" id="UP000541810"/>
    </source>
</evidence>
<evidence type="ECO:0000259" key="2">
    <source>
        <dbReference type="Pfam" id="PF06439"/>
    </source>
</evidence>
<protein>
    <recommendedName>
        <fullName evidence="2">3-keto-alpha-glucoside-1,2-lyase/3-keto-2-hydroxy-glucal hydratase domain-containing protein</fullName>
    </recommendedName>
</protein>
<dbReference type="AlphaFoldDB" id="A0A7X0LJB0"/>
<accession>A0A7X0LJB0</accession>
<feature type="region of interest" description="Disordered" evidence="1">
    <location>
        <begin position="77"/>
        <end position="100"/>
    </location>
</feature>
<comment type="caution">
    <text evidence="3">The sequence shown here is derived from an EMBL/GenBank/DDBJ whole genome shotgun (WGS) entry which is preliminary data.</text>
</comment>
<feature type="domain" description="3-keto-alpha-glucoside-1,2-lyase/3-keto-2-hydroxy-glucal hydratase" evidence="2">
    <location>
        <begin position="104"/>
        <end position="305"/>
    </location>
</feature>
<dbReference type="Proteomes" id="UP000541810">
    <property type="component" value="Unassembled WGS sequence"/>
</dbReference>
<gene>
    <name evidence="3" type="ORF">HNQ40_000941</name>
</gene>
<dbReference type="RefSeq" id="WP_184676726.1">
    <property type="nucleotide sequence ID" value="NZ_JACHGY010000001.1"/>
</dbReference>
<organism evidence="3 4">
    <name type="scientific">Algisphaera agarilytica</name>
    <dbReference type="NCBI Taxonomy" id="1385975"/>
    <lineage>
        <taxon>Bacteria</taxon>
        <taxon>Pseudomonadati</taxon>
        <taxon>Planctomycetota</taxon>
        <taxon>Phycisphaerae</taxon>
        <taxon>Phycisphaerales</taxon>
        <taxon>Phycisphaeraceae</taxon>
        <taxon>Algisphaera</taxon>
    </lineage>
</organism>